<dbReference type="Pfam" id="PF08888">
    <property type="entry name" value="HopJ"/>
    <property type="match status" value="1"/>
</dbReference>
<sequence>MNINQLQKKLAEAPETIEFAEVMGLIDSLYDFTPVAFTNGDQHNEAGQNNGSCKLFAFARLQGFNEQETLACFGAFYRDDVLGNPDGDDHQNIRNFIKTGWTGIEFSGDALTPKE</sequence>
<accession>A0AA50KMP3</accession>
<dbReference type="KEGG" id="ope:PU634_11745"/>
<dbReference type="InterPro" id="IPR038604">
    <property type="entry name" value="HopJ_sf"/>
</dbReference>
<dbReference type="Gene3D" id="3.20.160.10">
    <property type="entry name" value="vpa0580 domain like"/>
    <property type="match status" value="1"/>
</dbReference>
<proteinExistence type="predicted"/>
<dbReference type="InterPro" id="IPR014984">
    <property type="entry name" value="HopJ"/>
</dbReference>
<dbReference type="RefSeq" id="WP_306761003.1">
    <property type="nucleotide sequence ID" value="NZ_CP118224.1"/>
</dbReference>
<organism evidence="1 2">
    <name type="scientific">Oceanimonas pelagia</name>
    <dbReference type="NCBI Taxonomy" id="3028314"/>
    <lineage>
        <taxon>Bacteria</taxon>
        <taxon>Pseudomonadati</taxon>
        <taxon>Pseudomonadota</taxon>
        <taxon>Gammaproteobacteria</taxon>
        <taxon>Aeromonadales</taxon>
        <taxon>Aeromonadaceae</taxon>
        <taxon>Oceanimonas</taxon>
    </lineage>
</organism>
<reference evidence="1 2" key="1">
    <citation type="submission" date="2023-02" db="EMBL/GenBank/DDBJ databases">
        <title>Complete genome sequence of a novel bacterium Oceanimonas sp. NTOU-MSR1 isolated from marine coast sediment.</title>
        <authorList>
            <person name="Yang H.-T."/>
            <person name="Chen Y.-L."/>
            <person name="Ho Y.-N."/>
        </authorList>
    </citation>
    <scope>NUCLEOTIDE SEQUENCE [LARGE SCALE GENOMIC DNA]</scope>
    <source>
        <strain evidence="1 2">NTOU-MSR1</strain>
    </source>
</reference>
<dbReference type="Proteomes" id="UP001223802">
    <property type="component" value="Chromosome"/>
</dbReference>
<protein>
    <submittedName>
        <fullName evidence="1">HopJ type III effector protein</fullName>
    </submittedName>
</protein>
<dbReference type="EMBL" id="CP118224">
    <property type="protein sequence ID" value="WMC09785.1"/>
    <property type="molecule type" value="Genomic_DNA"/>
</dbReference>
<evidence type="ECO:0000313" key="1">
    <source>
        <dbReference type="EMBL" id="WMC09785.1"/>
    </source>
</evidence>
<gene>
    <name evidence="1" type="ORF">PU634_11745</name>
</gene>
<dbReference type="AlphaFoldDB" id="A0AA50KMP3"/>
<name>A0AA50KMP3_9GAMM</name>
<keyword evidence="2" id="KW-1185">Reference proteome</keyword>
<evidence type="ECO:0000313" key="2">
    <source>
        <dbReference type="Proteomes" id="UP001223802"/>
    </source>
</evidence>